<proteinExistence type="inferred from homology"/>
<dbReference type="NCBIfam" id="NF004654">
    <property type="entry name" value="PRK06004.1"/>
    <property type="match status" value="1"/>
</dbReference>
<comment type="similarity">
    <text evidence="2 6">Belongs to the flagella basal body rod proteins family.</text>
</comment>
<reference evidence="7 8" key="1">
    <citation type="submission" date="2017-09" db="EMBL/GenBank/DDBJ databases">
        <authorList>
            <person name="Ehlers B."/>
            <person name="Leendertz F.H."/>
        </authorList>
    </citation>
    <scope>NUCLEOTIDE SEQUENCE [LARGE SCALE GENOMIC DNA]</scope>
    <source>
        <strain evidence="7 8">DSM 18289</strain>
    </source>
</reference>
<dbReference type="GO" id="GO:0071973">
    <property type="term" value="P:bacterial-type flagellum-dependent cell motility"/>
    <property type="evidence" value="ECO:0007669"/>
    <property type="project" value="InterPro"/>
</dbReference>
<comment type="subcellular location">
    <subcellularLocation>
        <location evidence="1 6">Bacterial flagellum basal body</location>
    </subcellularLocation>
</comment>
<keyword evidence="7" id="KW-0282">Flagellum</keyword>
<protein>
    <recommendedName>
        <fullName evidence="3 6">Flagellar basal body rod protein FlgB</fullName>
    </recommendedName>
</protein>
<evidence type="ECO:0000313" key="7">
    <source>
        <dbReference type="EMBL" id="SNZ08794.1"/>
    </source>
</evidence>
<accession>A0A285NH21</accession>
<sequence length="136" mass="15142">MAIGDLKMFSMLRSKMHWHQTRQRVLAENVANADTPSYRARDLTAFSTKKRLQMAPAQGLSTSQTHGNHLQGKSAIVRDAFNSKKVDGFEITPEGNAVVLEEQMMKVTANQMDYQAVSTLYSKGMGLIKTAIRRPG</sequence>
<comment type="function">
    <text evidence="5 6">Structural component of flagellum, the bacterial motility apparatus. Part of the rod structure of flagellar basal body.</text>
</comment>
<evidence type="ECO:0000256" key="3">
    <source>
        <dbReference type="ARBA" id="ARBA00014376"/>
    </source>
</evidence>
<keyword evidence="4 6" id="KW-0975">Bacterial flagellum</keyword>
<evidence type="ECO:0000256" key="1">
    <source>
        <dbReference type="ARBA" id="ARBA00004117"/>
    </source>
</evidence>
<evidence type="ECO:0000313" key="8">
    <source>
        <dbReference type="Proteomes" id="UP000219439"/>
    </source>
</evidence>
<evidence type="ECO:0000256" key="5">
    <source>
        <dbReference type="ARBA" id="ARBA00024934"/>
    </source>
</evidence>
<dbReference type="NCBIfam" id="TIGR01396">
    <property type="entry name" value="FlgB"/>
    <property type="match status" value="1"/>
</dbReference>
<dbReference type="RefSeq" id="WP_097152929.1">
    <property type="nucleotide sequence ID" value="NZ_OBEL01000001.1"/>
</dbReference>
<dbReference type="PIRSF" id="PIRSF002889">
    <property type="entry name" value="Rod_FlgB"/>
    <property type="match status" value="1"/>
</dbReference>
<evidence type="ECO:0000256" key="6">
    <source>
        <dbReference type="PIRNR" id="PIRNR002889"/>
    </source>
</evidence>
<dbReference type="InterPro" id="IPR006300">
    <property type="entry name" value="FlgB"/>
</dbReference>
<name>A0A285NH21_9HYPH</name>
<evidence type="ECO:0000256" key="2">
    <source>
        <dbReference type="ARBA" id="ARBA00009677"/>
    </source>
</evidence>
<organism evidence="7 8">
    <name type="scientific">Cohaesibacter gelatinilyticus</name>
    <dbReference type="NCBI Taxonomy" id="372072"/>
    <lineage>
        <taxon>Bacteria</taxon>
        <taxon>Pseudomonadati</taxon>
        <taxon>Pseudomonadota</taxon>
        <taxon>Alphaproteobacteria</taxon>
        <taxon>Hyphomicrobiales</taxon>
        <taxon>Cohaesibacteraceae</taxon>
    </lineage>
</organism>
<dbReference type="OrthoDB" id="9788334at2"/>
<gene>
    <name evidence="7" type="ORF">SAMN06265368_1817</name>
</gene>
<keyword evidence="8" id="KW-1185">Reference proteome</keyword>
<dbReference type="Proteomes" id="UP000219439">
    <property type="component" value="Unassembled WGS sequence"/>
</dbReference>
<keyword evidence="7" id="KW-0966">Cell projection</keyword>
<keyword evidence="7" id="KW-0969">Cilium</keyword>
<dbReference type="AlphaFoldDB" id="A0A285NH21"/>
<dbReference type="GO" id="GO:0030694">
    <property type="term" value="C:bacterial-type flagellum basal body, rod"/>
    <property type="evidence" value="ECO:0007669"/>
    <property type="project" value="InterPro"/>
</dbReference>
<dbReference type="EMBL" id="OBEL01000001">
    <property type="protein sequence ID" value="SNZ08794.1"/>
    <property type="molecule type" value="Genomic_DNA"/>
</dbReference>
<evidence type="ECO:0000256" key="4">
    <source>
        <dbReference type="ARBA" id="ARBA00023143"/>
    </source>
</evidence>
<comment type="subunit">
    <text evidence="6">The basal body constitutes a major portion of the flagellar organelle and consists of a number of rings mounted on a central rod.</text>
</comment>